<feature type="chain" id="PRO_5023078098" evidence="2">
    <location>
        <begin position="21"/>
        <end position="192"/>
    </location>
</feature>
<proteinExistence type="predicted"/>
<feature type="region of interest" description="Disordered" evidence="1">
    <location>
        <begin position="89"/>
        <end position="192"/>
    </location>
</feature>
<dbReference type="AlphaFoldDB" id="A0A5C3ETK1"/>
<evidence type="ECO:0000256" key="1">
    <source>
        <dbReference type="SAM" id="MobiDB-lite"/>
    </source>
</evidence>
<gene>
    <name evidence="3" type="ORF">PSFLO_01069</name>
</gene>
<keyword evidence="4" id="KW-1185">Reference proteome</keyword>
<accession>A0A5C3ETK1</accession>
<dbReference type="EMBL" id="OOIP01000002">
    <property type="protein sequence ID" value="SPO35598.1"/>
    <property type="molecule type" value="Genomic_DNA"/>
</dbReference>
<evidence type="ECO:0000313" key="3">
    <source>
        <dbReference type="EMBL" id="SPO35598.1"/>
    </source>
</evidence>
<organism evidence="3 4">
    <name type="scientific">Pseudozyma flocculosa</name>
    <dbReference type="NCBI Taxonomy" id="84751"/>
    <lineage>
        <taxon>Eukaryota</taxon>
        <taxon>Fungi</taxon>
        <taxon>Dikarya</taxon>
        <taxon>Basidiomycota</taxon>
        <taxon>Ustilaginomycotina</taxon>
        <taxon>Ustilaginomycetes</taxon>
        <taxon>Ustilaginales</taxon>
        <taxon>Ustilaginaceae</taxon>
        <taxon>Pseudozyma</taxon>
    </lineage>
</organism>
<reference evidence="3 4" key="1">
    <citation type="submission" date="2018-03" db="EMBL/GenBank/DDBJ databases">
        <authorList>
            <person name="Guldener U."/>
        </authorList>
    </citation>
    <scope>NUCLEOTIDE SEQUENCE [LARGE SCALE GENOMIC DNA]</scope>
    <source>
        <strain evidence="3 4">DAOM196992</strain>
    </source>
</reference>
<sequence length="192" mass="20519">MAPKVHQHLLAFLPAALSTAITTTSTTHHQHRPSSGSSRRTSAARNPSQCPARPSSATVGTPHRLARYRRRRRRTATLAMGRTYHKILATRQASKGTHLAPRNTEPHPSTTPQEPPCAAATILCPGRTLPSGVSKKPSFRDLSGRPGLDLGTRKQSSASQEHATNPRSPGQARLGAASICSPDRAGHGQNDD</sequence>
<feature type="compositionally biased region" description="Low complexity" evidence="1">
    <location>
        <begin position="23"/>
        <end position="45"/>
    </location>
</feature>
<evidence type="ECO:0000313" key="4">
    <source>
        <dbReference type="Proteomes" id="UP000323386"/>
    </source>
</evidence>
<evidence type="ECO:0000256" key="2">
    <source>
        <dbReference type="SAM" id="SignalP"/>
    </source>
</evidence>
<protein>
    <submittedName>
        <fullName evidence="3">Uncharacterized protein</fullName>
    </submittedName>
</protein>
<dbReference type="Proteomes" id="UP000323386">
    <property type="component" value="Unassembled WGS sequence"/>
</dbReference>
<feature type="compositionally biased region" description="Polar residues" evidence="1">
    <location>
        <begin position="153"/>
        <end position="168"/>
    </location>
</feature>
<name>A0A5C3ETK1_9BASI</name>
<feature type="signal peptide" evidence="2">
    <location>
        <begin position="1"/>
        <end position="20"/>
    </location>
</feature>
<keyword evidence="2" id="KW-0732">Signal</keyword>
<feature type="region of interest" description="Disordered" evidence="1">
    <location>
        <begin position="23"/>
        <end position="62"/>
    </location>
</feature>